<comment type="caution">
    <text evidence="1">The sequence shown here is derived from an EMBL/GenBank/DDBJ whole genome shotgun (WGS) entry which is preliminary data.</text>
</comment>
<keyword evidence="2" id="KW-1185">Reference proteome</keyword>
<gene>
    <name evidence="1" type="ORF">FHQ18_11725</name>
</gene>
<accession>A0A5A8F5U2</accession>
<sequence length="403" mass="46053">MGFLQDILNKISKKDAKRTSIEPISVYLPKTSSVESKLIQPRFPYEYLLDLERLIMTNPDLAHAHQVFLDLANTDIKIKADDKVREAVLSFFDELQIKKLKTQLFNQIILYGAISVEWIIKEDLSGIRDVKRVPVWTIRFVYNEEEDKFEPYQHLPPKQPIKLNEYTYQYIPLLTLDGSPYGIPPFISVFTISGIQDELFDEIANMAAKTGMIGFVDIEVKPPQKVAGETDTEYYKRIRRWLSEEAAAIQEMIQKGLVLHTDASKVNFKEIPSSSIGKDITELIEQWVVSSAKMQPSLLGRTTGSTETWAYIAYEQFVRQLRNIQQAVEECLSYGVKLHLLLNGISDDVEIEFTKPPVLSPEKDANAQKLRAEKLKALVEAEIITKDEARRELGLDPDEVSVE</sequence>
<proteinExistence type="predicted"/>
<evidence type="ECO:0000313" key="1">
    <source>
        <dbReference type="EMBL" id="KAA0257227.1"/>
    </source>
</evidence>
<name>A0A5A8F5U2_9BACT</name>
<organism evidence="1 2">
    <name type="scientific">Deferribacter autotrophicus</name>
    <dbReference type="NCBI Taxonomy" id="500465"/>
    <lineage>
        <taxon>Bacteria</taxon>
        <taxon>Pseudomonadati</taxon>
        <taxon>Deferribacterota</taxon>
        <taxon>Deferribacteres</taxon>
        <taxon>Deferribacterales</taxon>
        <taxon>Deferribacteraceae</taxon>
        <taxon>Deferribacter</taxon>
    </lineage>
</organism>
<protein>
    <submittedName>
        <fullName evidence="1">Phage portal protein</fullName>
    </submittedName>
</protein>
<dbReference type="RefSeq" id="WP_149267368.1">
    <property type="nucleotide sequence ID" value="NZ_VFJB01000009.1"/>
</dbReference>
<dbReference type="AlphaFoldDB" id="A0A5A8F5U2"/>
<reference evidence="1 2" key="1">
    <citation type="submission" date="2019-06" db="EMBL/GenBank/DDBJ databases">
        <title>Genomic insights into carbon and energy metabolism of Deferribacter autotrophicus revealed new metabolic traits in the phylum Deferribacteres.</title>
        <authorList>
            <person name="Slobodkin A.I."/>
            <person name="Slobodkina G.B."/>
            <person name="Allioux M."/>
            <person name="Alain K."/>
            <person name="Jebbar M."/>
            <person name="Shadrin V."/>
            <person name="Kublanov I.V."/>
            <person name="Toshchakov S.V."/>
            <person name="Bonch-Osmolovskaya E.A."/>
        </authorList>
    </citation>
    <scope>NUCLEOTIDE SEQUENCE [LARGE SCALE GENOMIC DNA]</scope>
    <source>
        <strain evidence="1 2">SL50</strain>
    </source>
</reference>
<dbReference type="EMBL" id="VFJB01000009">
    <property type="protein sequence ID" value="KAA0257227.1"/>
    <property type="molecule type" value="Genomic_DNA"/>
</dbReference>
<dbReference type="Proteomes" id="UP000322876">
    <property type="component" value="Unassembled WGS sequence"/>
</dbReference>
<evidence type="ECO:0000313" key="2">
    <source>
        <dbReference type="Proteomes" id="UP000322876"/>
    </source>
</evidence>
<dbReference type="OrthoDB" id="9812906at2"/>